<feature type="compositionally biased region" description="Basic and acidic residues" evidence="1">
    <location>
        <begin position="210"/>
        <end position="219"/>
    </location>
</feature>
<feature type="region of interest" description="Disordered" evidence="1">
    <location>
        <begin position="172"/>
        <end position="219"/>
    </location>
</feature>
<sequence length="219" mass="23866">MTRLPSVGRKVRVRAPGFFDRTSLSCRKTGRIPAATLRAFLHPPAAVIRGPQEQEPKLAAVVFSRAPAPHPGLLPGGEKEKWGARRGRKSEAKARADAKRGSALSPLRFGRVAQRLEVPAAWPPMGVPPQPSSSVRAYPSTMLPALALQAIFFGLLFFWASKRKVTRAAAADRNARRVGGKVTEALQKNSQRCRDNQPSAKSLDDQPSAVEKRLLPPQE</sequence>
<feature type="transmembrane region" description="Helical" evidence="2">
    <location>
        <begin position="142"/>
        <end position="160"/>
    </location>
</feature>
<organism evidence="3 4">
    <name type="scientific">Dyella japonica</name>
    <dbReference type="NCBI Taxonomy" id="231455"/>
    <lineage>
        <taxon>Bacteria</taxon>
        <taxon>Pseudomonadati</taxon>
        <taxon>Pseudomonadota</taxon>
        <taxon>Gammaproteobacteria</taxon>
        <taxon>Lysobacterales</taxon>
        <taxon>Rhodanobacteraceae</taxon>
        <taxon>Dyella</taxon>
    </lineage>
</organism>
<reference evidence="3 4" key="1">
    <citation type="submission" date="2024-06" db="EMBL/GenBank/DDBJ databases">
        <title>Sorghum-associated microbial communities from plants grown in Nebraska, USA.</title>
        <authorList>
            <person name="Schachtman D."/>
        </authorList>
    </citation>
    <scope>NUCLEOTIDE SEQUENCE [LARGE SCALE GENOMIC DNA]</scope>
    <source>
        <strain evidence="3 4">1073</strain>
    </source>
</reference>
<feature type="compositionally biased region" description="Polar residues" evidence="1">
    <location>
        <begin position="186"/>
        <end position="200"/>
    </location>
</feature>
<keyword evidence="2" id="KW-0812">Transmembrane</keyword>
<proteinExistence type="predicted"/>
<feature type="region of interest" description="Disordered" evidence="1">
    <location>
        <begin position="70"/>
        <end position="99"/>
    </location>
</feature>
<evidence type="ECO:0000256" key="2">
    <source>
        <dbReference type="SAM" id="Phobius"/>
    </source>
</evidence>
<accession>A0ABV2JWY8</accession>
<dbReference type="EMBL" id="JBEPMU010000004">
    <property type="protein sequence ID" value="MET3653347.1"/>
    <property type="molecule type" value="Genomic_DNA"/>
</dbReference>
<comment type="caution">
    <text evidence="3">The sequence shown here is derived from an EMBL/GenBank/DDBJ whole genome shotgun (WGS) entry which is preliminary data.</text>
</comment>
<keyword evidence="2" id="KW-0472">Membrane</keyword>
<evidence type="ECO:0000256" key="1">
    <source>
        <dbReference type="SAM" id="MobiDB-lite"/>
    </source>
</evidence>
<gene>
    <name evidence="3" type="ORF">ABIC75_003083</name>
</gene>
<protein>
    <submittedName>
        <fullName evidence="3">Uncharacterized protein</fullName>
    </submittedName>
</protein>
<evidence type="ECO:0000313" key="3">
    <source>
        <dbReference type="EMBL" id="MET3653347.1"/>
    </source>
</evidence>
<feature type="compositionally biased region" description="Basic and acidic residues" evidence="1">
    <location>
        <begin position="77"/>
        <end position="99"/>
    </location>
</feature>
<name>A0ABV2JWY8_9GAMM</name>
<keyword evidence="2" id="KW-1133">Transmembrane helix</keyword>
<dbReference type="Proteomes" id="UP001549184">
    <property type="component" value="Unassembled WGS sequence"/>
</dbReference>
<keyword evidence="4" id="KW-1185">Reference proteome</keyword>
<evidence type="ECO:0000313" key="4">
    <source>
        <dbReference type="Proteomes" id="UP001549184"/>
    </source>
</evidence>